<protein>
    <submittedName>
        <fullName evidence="2">Uncharacterized protein</fullName>
    </submittedName>
</protein>
<feature type="compositionally biased region" description="Basic and acidic residues" evidence="1">
    <location>
        <begin position="94"/>
        <end position="107"/>
    </location>
</feature>
<gene>
    <name evidence="2" type="ORF">LGLO00237_LOCUS15648</name>
</gene>
<proteinExistence type="predicted"/>
<sequence>MHNVSLAPLEEHRRALGVLAGDFAVDLEPLLLQNGKSGVSGVRREVVRLLAAFSTRLRNMAEALDDECKRIELAPETMQQLQSSDKKERAKRAVAPDHKESVHKARR</sequence>
<organism evidence="2">
    <name type="scientific">Lotharella globosa</name>
    <dbReference type="NCBI Taxonomy" id="91324"/>
    <lineage>
        <taxon>Eukaryota</taxon>
        <taxon>Sar</taxon>
        <taxon>Rhizaria</taxon>
        <taxon>Cercozoa</taxon>
        <taxon>Chlorarachniophyceae</taxon>
        <taxon>Lotharella</taxon>
    </lineage>
</organism>
<accession>A0A7S4DQL2</accession>
<evidence type="ECO:0000256" key="1">
    <source>
        <dbReference type="SAM" id="MobiDB-lite"/>
    </source>
</evidence>
<reference evidence="2" key="1">
    <citation type="submission" date="2021-01" db="EMBL/GenBank/DDBJ databases">
        <authorList>
            <person name="Corre E."/>
            <person name="Pelletier E."/>
            <person name="Niang G."/>
            <person name="Scheremetjew M."/>
            <person name="Finn R."/>
            <person name="Kale V."/>
            <person name="Holt S."/>
            <person name="Cochrane G."/>
            <person name="Meng A."/>
            <person name="Brown T."/>
            <person name="Cohen L."/>
        </authorList>
    </citation>
    <scope>NUCLEOTIDE SEQUENCE</scope>
    <source>
        <strain evidence="2">CCCM811</strain>
    </source>
</reference>
<feature type="region of interest" description="Disordered" evidence="1">
    <location>
        <begin position="75"/>
        <end position="107"/>
    </location>
</feature>
<dbReference type="AlphaFoldDB" id="A0A7S4DQL2"/>
<dbReference type="EMBL" id="HBIV01021732">
    <property type="protein sequence ID" value="CAE0664045.1"/>
    <property type="molecule type" value="Transcribed_RNA"/>
</dbReference>
<name>A0A7S4DQL2_9EUKA</name>
<evidence type="ECO:0000313" key="2">
    <source>
        <dbReference type="EMBL" id="CAE0664045.1"/>
    </source>
</evidence>